<dbReference type="GO" id="GO:0043953">
    <property type="term" value="P:protein transport by the Tat complex"/>
    <property type="evidence" value="ECO:0007669"/>
    <property type="project" value="UniProtKB-UniRule"/>
</dbReference>
<dbReference type="PANTHER" id="PTHR30371:SF0">
    <property type="entry name" value="SEC-INDEPENDENT PROTEIN TRANSLOCASE PROTEIN TATC, CHLOROPLASTIC-RELATED"/>
    <property type="match status" value="1"/>
</dbReference>
<gene>
    <name evidence="5 8" type="primary">tatC</name>
    <name evidence="8" type="ORF">C0630_10295</name>
</gene>
<comment type="subcellular location">
    <subcellularLocation>
        <location evidence="5">Cell membrane</location>
        <topology evidence="5">Multi-pass membrane protein</topology>
    </subcellularLocation>
    <subcellularLocation>
        <location evidence="1">Membrane</location>
        <topology evidence="1">Multi-pass membrane protein</topology>
    </subcellularLocation>
</comment>
<proteinExistence type="inferred from homology"/>
<feature type="coiled-coil region" evidence="6">
    <location>
        <begin position="305"/>
        <end position="365"/>
    </location>
</feature>
<keyword evidence="3 5" id="KW-1133">Transmembrane helix</keyword>
<keyword evidence="5" id="KW-1003">Cell membrane</keyword>
<reference evidence="8 9" key="1">
    <citation type="submission" date="2017-11" db="EMBL/GenBank/DDBJ databases">
        <title>Genome-resolved metagenomics identifies genetic mobility, metabolic interactions, and unexpected diversity in perchlorate-reducing communities.</title>
        <authorList>
            <person name="Barnum T.P."/>
            <person name="Figueroa I.A."/>
            <person name="Carlstrom C.I."/>
            <person name="Lucas L.N."/>
            <person name="Engelbrektson A.L."/>
            <person name="Coates J.D."/>
        </authorList>
    </citation>
    <scope>NUCLEOTIDE SEQUENCE [LARGE SCALE GENOMIC DNA]</scope>
    <source>
        <strain evidence="8">BM301</strain>
    </source>
</reference>
<evidence type="ECO:0000313" key="8">
    <source>
        <dbReference type="EMBL" id="PLX61548.1"/>
    </source>
</evidence>
<evidence type="ECO:0000256" key="3">
    <source>
        <dbReference type="ARBA" id="ARBA00022989"/>
    </source>
</evidence>
<feature type="compositionally biased region" description="Acidic residues" evidence="7">
    <location>
        <begin position="256"/>
        <end position="266"/>
    </location>
</feature>
<evidence type="ECO:0000256" key="5">
    <source>
        <dbReference type="HAMAP-Rule" id="MF_00902"/>
    </source>
</evidence>
<keyword evidence="2 5" id="KW-0812">Transmembrane</keyword>
<dbReference type="InterPro" id="IPR002033">
    <property type="entry name" value="TatC"/>
</dbReference>
<keyword evidence="6" id="KW-0175">Coiled coil</keyword>
<comment type="function">
    <text evidence="5">Part of the twin-arginine translocation (Tat) system that transports large folded proteins containing a characteristic twin-arginine motif in their signal peptide across membranes. Together with TatB, TatC is part of a receptor directly interacting with Tat signal peptides.</text>
</comment>
<feature type="transmembrane region" description="Helical" evidence="5">
    <location>
        <begin position="164"/>
        <end position="188"/>
    </location>
</feature>
<feature type="transmembrane region" description="Helical" evidence="5">
    <location>
        <begin position="83"/>
        <end position="102"/>
    </location>
</feature>
<evidence type="ECO:0000256" key="6">
    <source>
        <dbReference type="SAM" id="Coils"/>
    </source>
</evidence>
<dbReference type="PANTHER" id="PTHR30371">
    <property type="entry name" value="SEC-INDEPENDENT PROTEIN TRANSLOCASE PROTEIN TATC"/>
    <property type="match status" value="1"/>
</dbReference>
<comment type="caution">
    <text evidence="8">The sequence shown here is derived from an EMBL/GenBank/DDBJ whole genome shotgun (WGS) entry which is preliminary data.</text>
</comment>
<dbReference type="InterPro" id="IPR019820">
    <property type="entry name" value="Sec-indep_translocase_CS"/>
</dbReference>
<evidence type="ECO:0000256" key="1">
    <source>
        <dbReference type="ARBA" id="ARBA00004141"/>
    </source>
</evidence>
<keyword evidence="4 5" id="KW-0472">Membrane</keyword>
<evidence type="ECO:0000256" key="2">
    <source>
        <dbReference type="ARBA" id="ARBA00022692"/>
    </source>
</evidence>
<keyword evidence="5" id="KW-0653">Protein transport</keyword>
<dbReference type="GO" id="GO:0009977">
    <property type="term" value="F:proton motive force dependent protein transmembrane transporter activity"/>
    <property type="evidence" value="ECO:0007669"/>
    <property type="project" value="TreeGrafter"/>
</dbReference>
<dbReference type="AlphaFoldDB" id="A0A2N6CWE5"/>
<dbReference type="PRINTS" id="PR01840">
    <property type="entry name" value="TATCFAMILY"/>
</dbReference>
<name>A0A2N6CWE5_9GAMM</name>
<evidence type="ECO:0000313" key="9">
    <source>
        <dbReference type="Proteomes" id="UP000235015"/>
    </source>
</evidence>
<feature type="transmembrane region" description="Helical" evidence="5">
    <location>
        <begin position="200"/>
        <end position="217"/>
    </location>
</feature>
<feature type="region of interest" description="Disordered" evidence="7">
    <location>
        <begin position="249"/>
        <end position="279"/>
    </location>
</feature>
<feature type="transmembrane region" description="Helical" evidence="5">
    <location>
        <begin position="223"/>
        <end position="240"/>
    </location>
</feature>
<comment type="subunit">
    <text evidence="5">The Tat system comprises two distinct complexes: a TatABC complex, containing multiple copies of TatA, TatB and TatC subunits, and a separate TatA complex, containing only TatA subunits. Substrates initially bind to the TatABC complex, which probably triggers association of the separate TatA complex to form the active translocon.</text>
</comment>
<sequence>MTTNNEGFDALKEQPFVSHLLELRDRLLRAVIAVGVIFASLFYFSNDIYQLVAGPLMAHLPEGSSMIATEVASPFLTPFKLTLMSSIFIGMPFILYQLWSFIAPGLYKHEKRLMIPLVASSALLFYIGVLFAYFVVFPLVFAFMASTTPEGVVMATDIAKYLDFVLSLFFAFGIAFEVPIATIILVSMGMTTPESLVQKRPYIIVGAFCIGMLLTPPDVISQTLLALPMWVLFEIGVFFSRMVKRDKERREQVADRDDDSSADEASNDTPEKSGPAAAAPAFVSDPAFDMDDQPLDPERFRPMTEQELEDEFDAVVDEFDALEAEEEAGGDLGESDDEGMYDEVIEEKLRRVQELRDQNEQVKARGLLYEILGEAGPEQAKVARNILDQLDEDY</sequence>
<dbReference type="HAMAP" id="MF_00902">
    <property type="entry name" value="TatC"/>
    <property type="match status" value="1"/>
</dbReference>
<accession>A0A2N6CWE5</accession>
<dbReference type="NCBIfam" id="TIGR00945">
    <property type="entry name" value="tatC"/>
    <property type="match status" value="1"/>
</dbReference>
<dbReference type="EMBL" id="PKUN01000014">
    <property type="protein sequence ID" value="PLX61548.1"/>
    <property type="molecule type" value="Genomic_DNA"/>
</dbReference>
<feature type="transmembrane region" description="Helical" evidence="5">
    <location>
        <begin position="123"/>
        <end position="144"/>
    </location>
</feature>
<dbReference type="PROSITE" id="PS01218">
    <property type="entry name" value="TATC"/>
    <property type="match status" value="1"/>
</dbReference>
<protein>
    <recommendedName>
        <fullName evidence="5">Sec-independent protein translocase protein TatC</fullName>
    </recommendedName>
</protein>
<dbReference type="Pfam" id="PF00902">
    <property type="entry name" value="TatC"/>
    <property type="match status" value="1"/>
</dbReference>
<dbReference type="GO" id="GO:0033281">
    <property type="term" value="C:TAT protein transport complex"/>
    <property type="evidence" value="ECO:0007669"/>
    <property type="project" value="UniProtKB-UniRule"/>
</dbReference>
<organism evidence="8 9">
    <name type="scientific">Sedimenticola selenatireducens</name>
    <dbReference type="NCBI Taxonomy" id="191960"/>
    <lineage>
        <taxon>Bacteria</taxon>
        <taxon>Pseudomonadati</taxon>
        <taxon>Pseudomonadota</taxon>
        <taxon>Gammaproteobacteria</taxon>
        <taxon>Chromatiales</taxon>
        <taxon>Sedimenticolaceae</taxon>
        <taxon>Sedimenticola</taxon>
    </lineage>
</organism>
<dbReference type="STRING" id="1111735.GCA_000428045_00438"/>
<keyword evidence="5" id="KW-0811">Translocation</keyword>
<feature type="transmembrane region" description="Helical" evidence="5">
    <location>
        <begin position="27"/>
        <end position="45"/>
    </location>
</feature>
<comment type="similarity">
    <text evidence="5">Belongs to the TatC family.</text>
</comment>
<dbReference type="RefSeq" id="WP_273439248.1">
    <property type="nucleotide sequence ID" value="NZ_PKUN01000014.1"/>
</dbReference>
<dbReference type="Proteomes" id="UP000235015">
    <property type="component" value="Unassembled WGS sequence"/>
</dbReference>
<evidence type="ECO:0000256" key="4">
    <source>
        <dbReference type="ARBA" id="ARBA00023136"/>
    </source>
</evidence>
<dbReference type="GO" id="GO:0065002">
    <property type="term" value="P:intracellular protein transmembrane transport"/>
    <property type="evidence" value="ECO:0007669"/>
    <property type="project" value="TreeGrafter"/>
</dbReference>
<evidence type="ECO:0000256" key="7">
    <source>
        <dbReference type="SAM" id="MobiDB-lite"/>
    </source>
</evidence>
<keyword evidence="5" id="KW-0813">Transport</keyword>